<evidence type="ECO:0000313" key="2">
    <source>
        <dbReference type="EMBL" id="MCQ8242188.1"/>
    </source>
</evidence>
<accession>A0ABT1W2R3</accession>
<comment type="caution">
    <text evidence="2">The sequence shown here is derived from an EMBL/GenBank/DDBJ whole genome shotgun (WGS) entry which is preliminary data.</text>
</comment>
<evidence type="ECO:0000256" key="1">
    <source>
        <dbReference type="SAM" id="MobiDB-lite"/>
    </source>
</evidence>
<dbReference type="EMBL" id="JAMZEJ010000010">
    <property type="protein sequence ID" value="MCQ8242188.1"/>
    <property type="molecule type" value="Genomic_DNA"/>
</dbReference>
<reference evidence="2 3" key="1">
    <citation type="submission" date="2022-06" db="EMBL/GenBank/DDBJ databases">
        <title>Rhizosaccharibacter gen. nov. sp. nov. KSS12, endophytic bacteria isolated from sugarcane.</title>
        <authorList>
            <person name="Pitiwittayakul N."/>
        </authorList>
    </citation>
    <scope>NUCLEOTIDE SEQUENCE [LARGE SCALE GENOMIC DNA]</scope>
    <source>
        <strain evidence="2 3">KSS12</strain>
    </source>
</reference>
<evidence type="ECO:0000313" key="3">
    <source>
        <dbReference type="Proteomes" id="UP001524547"/>
    </source>
</evidence>
<feature type="compositionally biased region" description="Basic and acidic residues" evidence="1">
    <location>
        <begin position="61"/>
        <end position="78"/>
    </location>
</feature>
<sequence>MADDEPPDPRKERMVSFTIGEEDLARLTDRCRHFGLQRARGIRTLIRFGLDRSAGPDDEPDLRTCEERDKRRAEGGGRRTMRRIDTLNETACSLAIAAGVYPEQRVPMPGNPHRTMPAWCGFREAVRAQASRPSGRKIPVMPTARSPSLARTVRQMRDCMWVGNAAAGVICADGHPGYAQPVGGVIAYENQVSISATRCAASVGRRWTRGCASGAWC</sequence>
<feature type="region of interest" description="Disordered" evidence="1">
    <location>
        <begin position="51"/>
        <end position="78"/>
    </location>
</feature>
<organism evidence="2 3">
    <name type="scientific">Rhizosaccharibacter radicis</name>
    <dbReference type="NCBI Taxonomy" id="2782605"/>
    <lineage>
        <taxon>Bacteria</taxon>
        <taxon>Pseudomonadati</taxon>
        <taxon>Pseudomonadota</taxon>
        <taxon>Alphaproteobacteria</taxon>
        <taxon>Acetobacterales</taxon>
        <taxon>Acetobacteraceae</taxon>
        <taxon>Rhizosaccharibacter</taxon>
    </lineage>
</organism>
<name>A0ABT1W2R3_9PROT</name>
<proteinExistence type="predicted"/>
<dbReference type="RefSeq" id="WP_422920946.1">
    <property type="nucleotide sequence ID" value="NZ_JAMZEJ010000010.1"/>
</dbReference>
<evidence type="ECO:0008006" key="4">
    <source>
        <dbReference type="Google" id="ProtNLM"/>
    </source>
</evidence>
<keyword evidence="3" id="KW-1185">Reference proteome</keyword>
<dbReference type="Proteomes" id="UP001524547">
    <property type="component" value="Unassembled WGS sequence"/>
</dbReference>
<gene>
    <name evidence="2" type="ORF">NFI88_15240</name>
</gene>
<protein>
    <recommendedName>
        <fullName evidence="4">Ribbon-helix-helix protein CopG domain-containing protein</fullName>
    </recommendedName>
</protein>